<comment type="caution">
    <text evidence="2">The sequence shown here is derived from an EMBL/GenBank/DDBJ whole genome shotgun (WGS) entry which is preliminary data.</text>
</comment>
<sequence length="87" mass="10497">MGDKKTYLLLVHYQLLESCYHVWSDFIILLFCWKILCFLFQLHFQLFIAVFCFISISILNCFYFDVRLQKINNTNKLMDTKSSIQIN</sequence>
<gene>
    <name evidence="2" type="ORF">QVD17_36475</name>
</gene>
<evidence type="ECO:0000313" key="3">
    <source>
        <dbReference type="Proteomes" id="UP001229421"/>
    </source>
</evidence>
<protein>
    <submittedName>
        <fullName evidence="2">Uncharacterized protein</fullName>
    </submittedName>
</protein>
<keyword evidence="1" id="KW-0472">Membrane</keyword>
<organism evidence="2 3">
    <name type="scientific">Tagetes erecta</name>
    <name type="common">African marigold</name>
    <dbReference type="NCBI Taxonomy" id="13708"/>
    <lineage>
        <taxon>Eukaryota</taxon>
        <taxon>Viridiplantae</taxon>
        <taxon>Streptophyta</taxon>
        <taxon>Embryophyta</taxon>
        <taxon>Tracheophyta</taxon>
        <taxon>Spermatophyta</taxon>
        <taxon>Magnoliopsida</taxon>
        <taxon>eudicotyledons</taxon>
        <taxon>Gunneridae</taxon>
        <taxon>Pentapetalae</taxon>
        <taxon>asterids</taxon>
        <taxon>campanulids</taxon>
        <taxon>Asterales</taxon>
        <taxon>Asteraceae</taxon>
        <taxon>Asteroideae</taxon>
        <taxon>Heliantheae alliance</taxon>
        <taxon>Tageteae</taxon>
        <taxon>Tagetes</taxon>
    </lineage>
</organism>
<evidence type="ECO:0000256" key="1">
    <source>
        <dbReference type="SAM" id="Phobius"/>
    </source>
</evidence>
<evidence type="ECO:0000313" key="2">
    <source>
        <dbReference type="EMBL" id="KAK1409944.1"/>
    </source>
</evidence>
<keyword evidence="1" id="KW-0812">Transmembrane</keyword>
<keyword evidence="1" id="KW-1133">Transmembrane helix</keyword>
<reference evidence="2" key="1">
    <citation type="journal article" date="2023" name="bioRxiv">
        <title>Improved chromosome-level genome assembly for marigold (Tagetes erecta).</title>
        <authorList>
            <person name="Jiang F."/>
            <person name="Yuan L."/>
            <person name="Wang S."/>
            <person name="Wang H."/>
            <person name="Xu D."/>
            <person name="Wang A."/>
            <person name="Fan W."/>
        </authorList>
    </citation>
    <scope>NUCLEOTIDE SEQUENCE</scope>
    <source>
        <strain evidence="2">WSJ</strain>
        <tissue evidence="2">Leaf</tissue>
    </source>
</reference>
<feature type="transmembrane region" description="Helical" evidence="1">
    <location>
        <begin position="20"/>
        <end position="39"/>
    </location>
</feature>
<name>A0AAD8JSI2_TARER</name>
<keyword evidence="3" id="KW-1185">Reference proteome</keyword>
<proteinExistence type="predicted"/>
<accession>A0AAD8JSI2</accession>
<dbReference type="Proteomes" id="UP001229421">
    <property type="component" value="Unassembled WGS sequence"/>
</dbReference>
<dbReference type="EMBL" id="JAUHHV010000010">
    <property type="protein sequence ID" value="KAK1409944.1"/>
    <property type="molecule type" value="Genomic_DNA"/>
</dbReference>
<dbReference type="AlphaFoldDB" id="A0AAD8JSI2"/>
<feature type="transmembrane region" description="Helical" evidence="1">
    <location>
        <begin position="46"/>
        <end position="66"/>
    </location>
</feature>